<gene>
    <name evidence="2" type="ORF">Q5716_05275</name>
</gene>
<evidence type="ECO:0000313" key="3">
    <source>
        <dbReference type="Proteomes" id="UP001241072"/>
    </source>
</evidence>
<keyword evidence="1" id="KW-0472">Membrane</keyword>
<keyword evidence="3" id="KW-1185">Reference proteome</keyword>
<keyword evidence="1" id="KW-1133">Transmembrane helix</keyword>
<organism evidence="2 3">
    <name type="scientific">Antiquaquibacter soli</name>
    <dbReference type="NCBI Taxonomy" id="3064523"/>
    <lineage>
        <taxon>Bacteria</taxon>
        <taxon>Bacillati</taxon>
        <taxon>Actinomycetota</taxon>
        <taxon>Actinomycetes</taxon>
        <taxon>Micrococcales</taxon>
        <taxon>Microbacteriaceae</taxon>
        <taxon>Antiquaquibacter</taxon>
    </lineage>
</organism>
<sequence>MLEIIKGTVRLYARHLPALLAFFLAGWIANYLLIRFAGFVANIDPLYGYLVLPLAVLVRVASFVAMFLVLRPGKNFVEALSSSILPFLVVFATWGLIKTDWVAFASAQLEQRSLDGTEPPLFVTVTPITVGVVVVAFVLRLLLKRSSEKLPKWFGFIAAYLEAVWIFLAIDLIGQVTGWVMEWLDGRRLVAWINDTLAAIGDAVAPLKFLWEGAGWLLGQAGVVIGLPLAWLTLAGIVYAVTRPEDSPTRLAAAAEKRLKRFPPFIRARLADVGGDLAGRWLPISQAARLIWRSGPLTVALFVLSYAVLSTIATWIQFGVNRLIGPHDLSFWMATDTGILLAISLLVEPIRIALIAATWSYCLTLSPAGRAELQLEQDKVRQKVQPGEA</sequence>
<feature type="transmembrane region" description="Helical" evidence="1">
    <location>
        <begin position="338"/>
        <end position="363"/>
    </location>
</feature>
<dbReference type="EMBL" id="JAUQUB010000001">
    <property type="protein sequence ID" value="MDO7881637.1"/>
    <property type="molecule type" value="Genomic_DNA"/>
</dbReference>
<feature type="transmembrane region" description="Helical" evidence="1">
    <location>
        <begin position="76"/>
        <end position="97"/>
    </location>
</feature>
<proteinExistence type="predicted"/>
<feature type="transmembrane region" description="Helical" evidence="1">
    <location>
        <begin position="154"/>
        <end position="174"/>
    </location>
</feature>
<feature type="transmembrane region" description="Helical" evidence="1">
    <location>
        <begin position="12"/>
        <end position="34"/>
    </location>
</feature>
<name>A0ABT9BQP4_9MICO</name>
<feature type="transmembrane region" description="Helical" evidence="1">
    <location>
        <begin position="216"/>
        <end position="241"/>
    </location>
</feature>
<evidence type="ECO:0000256" key="1">
    <source>
        <dbReference type="SAM" id="Phobius"/>
    </source>
</evidence>
<reference evidence="2 3" key="1">
    <citation type="submission" date="2023-07" db="EMBL/GenBank/DDBJ databases">
        <title>Protaetiibacter sp. nov WY-16 isolated from soil.</title>
        <authorList>
            <person name="Liu B."/>
            <person name="Wan Y."/>
        </authorList>
    </citation>
    <scope>NUCLEOTIDE SEQUENCE [LARGE SCALE GENOMIC DNA]</scope>
    <source>
        <strain evidence="2 3">WY-16</strain>
    </source>
</reference>
<evidence type="ECO:0000313" key="2">
    <source>
        <dbReference type="EMBL" id="MDO7881637.1"/>
    </source>
</evidence>
<accession>A0ABT9BQP4</accession>
<protein>
    <submittedName>
        <fullName evidence="2">Uncharacterized protein</fullName>
    </submittedName>
</protein>
<dbReference type="Proteomes" id="UP001241072">
    <property type="component" value="Unassembled WGS sequence"/>
</dbReference>
<comment type="caution">
    <text evidence="2">The sequence shown here is derived from an EMBL/GenBank/DDBJ whole genome shotgun (WGS) entry which is preliminary data.</text>
</comment>
<keyword evidence="1" id="KW-0812">Transmembrane</keyword>
<feature type="transmembrane region" description="Helical" evidence="1">
    <location>
        <begin position="46"/>
        <end position="69"/>
    </location>
</feature>
<feature type="transmembrane region" description="Helical" evidence="1">
    <location>
        <begin position="121"/>
        <end position="142"/>
    </location>
</feature>
<feature type="transmembrane region" description="Helical" evidence="1">
    <location>
        <begin position="297"/>
        <end position="318"/>
    </location>
</feature>
<dbReference type="RefSeq" id="WP_305002045.1">
    <property type="nucleotide sequence ID" value="NZ_JAUQUB010000001.1"/>
</dbReference>